<dbReference type="Pfam" id="PF01593">
    <property type="entry name" value="Amino_oxidase"/>
    <property type="match status" value="1"/>
</dbReference>
<gene>
    <name evidence="2" type="ORF">ACFQ16_09875</name>
</gene>
<evidence type="ECO:0000313" key="3">
    <source>
        <dbReference type="Proteomes" id="UP001597018"/>
    </source>
</evidence>
<dbReference type="InterPro" id="IPR002937">
    <property type="entry name" value="Amino_oxidase"/>
</dbReference>
<dbReference type="InterPro" id="IPR050464">
    <property type="entry name" value="Zeta_carotene_desat/Oxidored"/>
</dbReference>
<dbReference type="RefSeq" id="WP_263247459.1">
    <property type="nucleotide sequence ID" value="NZ_BAABLT010000020.1"/>
</dbReference>
<dbReference type="InterPro" id="IPR006311">
    <property type="entry name" value="TAT_signal"/>
</dbReference>
<feature type="domain" description="Amine oxidase" evidence="1">
    <location>
        <begin position="42"/>
        <end position="542"/>
    </location>
</feature>
<sequence>MGGRGASRRTFLVGAAAGLAGLGAGGAAATGRPSVAVLGGGVAGMTAAHELAERGFAVTVYERRALGGKARSIPVPGSGRGGRRDLPGEHGFRIFFGFYHNLPDTLRRIPVPGNPDGVRGNLVNAAEALYAFADGRADLHVPWSLGSVPESLLGQLSAPALLEEVRALVETTLHLPPDEALLFARRLLVYLTSCEERRGGQWDFTTWPDFLRANGKSHDYQRILVSGPTRVLSATRTANASAHTVGVVLEQLLFTVLGRGADGQPDRVLNAPTNEAWIDPWERHLRRLGVEFRIGWTVDDLVLEGGRIARARVRDPRGRRLDAEAEHFVCALPVEHARRVWNERLLAADPRLRAAATLETQWMVGLQFYLDRPTPIARGHVYYVDSPWALTSVSQAGFWPDRDLPADYGDGRAADCLSMIISDWDRPGILFGRPARELAPEQIARETWAQLRRHLDDTGRSGLGGAVPVSWFLDPGVTGLGGPHPGNADELVVHPVGSWHRRPPARTAVPNLFLAGDYVAVPINAASMEGANTAARMAVNALLDEAGSSAPRAAVHDVYHAPEFELLKAEDQAHYRLGLPNLFDVDR</sequence>
<accession>A0ABW3FNG6</accession>
<keyword evidence="3" id="KW-1185">Reference proteome</keyword>
<dbReference type="PANTHER" id="PTHR42923">
    <property type="entry name" value="PROTOPORPHYRINOGEN OXIDASE"/>
    <property type="match status" value="1"/>
</dbReference>
<comment type="caution">
    <text evidence="2">The sequence shown here is derived from an EMBL/GenBank/DDBJ whole genome shotgun (WGS) entry which is preliminary data.</text>
</comment>
<name>A0ABW3FNG6_9PSEU</name>
<evidence type="ECO:0000259" key="1">
    <source>
        <dbReference type="Pfam" id="PF01593"/>
    </source>
</evidence>
<dbReference type="InterPro" id="IPR036188">
    <property type="entry name" value="FAD/NAD-bd_sf"/>
</dbReference>
<dbReference type="SUPFAM" id="SSF51905">
    <property type="entry name" value="FAD/NAD(P)-binding domain"/>
    <property type="match status" value="1"/>
</dbReference>
<dbReference type="PANTHER" id="PTHR42923:SF46">
    <property type="entry name" value="AMINE OXIDASE"/>
    <property type="match status" value="1"/>
</dbReference>
<dbReference type="Proteomes" id="UP001597018">
    <property type="component" value="Unassembled WGS sequence"/>
</dbReference>
<proteinExistence type="predicted"/>
<dbReference type="EMBL" id="JBHTIW010000005">
    <property type="protein sequence ID" value="MFD0920049.1"/>
    <property type="molecule type" value="Genomic_DNA"/>
</dbReference>
<dbReference type="Gene3D" id="3.50.50.60">
    <property type="entry name" value="FAD/NAD(P)-binding domain"/>
    <property type="match status" value="1"/>
</dbReference>
<reference evidence="3" key="1">
    <citation type="journal article" date="2019" name="Int. J. Syst. Evol. Microbiol.">
        <title>The Global Catalogue of Microorganisms (GCM) 10K type strain sequencing project: providing services to taxonomists for standard genome sequencing and annotation.</title>
        <authorList>
            <consortium name="The Broad Institute Genomics Platform"/>
            <consortium name="The Broad Institute Genome Sequencing Center for Infectious Disease"/>
            <person name="Wu L."/>
            <person name="Ma J."/>
        </authorList>
    </citation>
    <scope>NUCLEOTIDE SEQUENCE [LARGE SCALE GENOMIC DNA]</scope>
    <source>
        <strain evidence="3">CCUG 56401</strain>
    </source>
</reference>
<protein>
    <submittedName>
        <fullName evidence="2">FAD-dependent oxidoreductase</fullName>
    </submittedName>
</protein>
<evidence type="ECO:0000313" key="2">
    <source>
        <dbReference type="EMBL" id="MFD0920049.1"/>
    </source>
</evidence>
<organism evidence="2 3">
    <name type="scientific">Saccharopolyspora rosea</name>
    <dbReference type="NCBI Taxonomy" id="524884"/>
    <lineage>
        <taxon>Bacteria</taxon>
        <taxon>Bacillati</taxon>
        <taxon>Actinomycetota</taxon>
        <taxon>Actinomycetes</taxon>
        <taxon>Pseudonocardiales</taxon>
        <taxon>Pseudonocardiaceae</taxon>
        <taxon>Saccharopolyspora</taxon>
    </lineage>
</organism>
<dbReference type="PROSITE" id="PS51318">
    <property type="entry name" value="TAT"/>
    <property type="match status" value="1"/>
</dbReference>